<dbReference type="Proteomes" id="UP001501710">
    <property type="component" value="Unassembled WGS sequence"/>
</dbReference>
<evidence type="ECO:0000256" key="1">
    <source>
        <dbReference type="SAM" id="MobiDB-lite"/>
    </source>
</evidence>
<keyword evidence="2" id="KW-1133">Transmembrane helix</keyword>
<dbReference type="RefSeq" id="WP_344895862.1">
    <property type="nucleotide sequence ID" value="NZ_BAABAS010000006.1"/>
</dbReference>
<feature type="region of interest" description="Disordered" evidence="1">
    <location>
        <begin position="87"/>
        <end position="119"/>
    </location>
</feature>
<evidence type="ECO:0000313" key="4">
    <source>
        <dbReference type="Proteomes" id="UP001501710"/>
    </source>
</evidence>
<feature type="transmembrane region" description="Helical" evidence="2">
    <location>
        <begin position="137"/>
        <end position="159"/>
    </location>
</feature>
<evidence type="ECO:0000256" key="2">
    <source>
        <dbReference type="SAM" id="Phobius"/>
    </source>
</evidence>
<keyword evidence="2" id="KW-0472">Membrane</keyword>
<organism evidence="3 4">
    <name type="scientific">Actinomadura meridiana</name>
    <dbReference type="NCBI Taxonomy" id="559626"/>
    <lineage>
        <taxon>Bacteria</taxon>
        <taxon>Bacillati</taxon>
        <taxon>Actinomycetota</taxon>
        <taxon>Actinomycetes</taxon>
        <taxon>Streptosporangiales</taxon>
        <taxon>Thermomonosporaceae</taxon>
        <taxon>Actinomadura</taxon>
    </lineage>
</organism>
<evidence type="ECO:0008006" key="5">
    <source>
        <dbReference type="Google" id="ProtNLM"/>
    </source>
</evidence>
<comment type="caution">
    <text evidence="3">The sequence shown here is derived from an EMBL/GenBank/DDBJ whole genome shotgun (WGS) entry which is preliminary data.</text>
</comment>
<dbReference type="EMBL" id="BAABAS010000006">
    <property type="protein sequence ID" value="GAA4231460.1"/>
    <property type="molecule type" value="Genomic_DNA"/>
</dbReference>
<protein>
    <recommendedName>
        <fullName evidence="5">DUF3592 domain-containing protein</fullName>
    </recommendedName>
</protein>
<reference evidence="4" key="1">
    <citation type="journal article" date="2019" name="Int. J. Syst. Evol. Microbiol.">
        <title>The Global Catalogue of Microorganisms (GCM) 10K type strain sequencing project: providing services to taxonomists for standard genome sequencing and annotation.</title>
        <authorList>
            <consortium name="The Broad Institute Genomics Platform"/>
            <consortium name="The Broad Institute Genome Sequencing Center for Infectious Disease"/>
            <person name="Wu L."/>
            <person name="Ma J."/>
        </authorList>
    </citation>
    <scope>NUCLEOTIDE SEQUENCE [LARGE SCALE GENOMIC DNA]</scope>
    <source>
        <strain evidence="4">JCM 17440</strain>
    </source>
</reference>
<proteinExistence type="predicted"/>
<feature type="compositionally biased region" description="Polar residues" evidence="1">
    <location>
        <begin position="89"/>
        <end position="101"/>
    </location>
</feature>
<evidence type="ECO:0000313" key="3">
    <source>
        <dbReference type="EMBL" id="GAA4231460.1"/>
    </source>
</evidence>
<keyword evidence="2" id="KW-0812">Transmembrane</keyword>
<name>A0ABP8C0D8_9ACTN</name>
<accession>A0ABP8C0D8</accession>
<sequence>MDSKSGWFGPTLRPLRSEAGAHQLVVHYVWPFGAKNGRREREEYLPSVTLNGESVAAEWGTTLYVLREPAYTMRAVQGREIVRPVPAGQSGTVMSPETTELTYRPGSTGFGNGVKTDAKPPRLHATRRHRWNLLDPLIMIYGWIIAYVLVLGLPVIMLLGKA</sequence>
<keyword evidence="4" id="KW-1185">Reference proteome</keyword>
<gene>
    <name evidence="3" type="ORF">GCM10022254_28710</name>
</gene>